<evidence type="ECO:0000256" key="10">
    <source>
        <dbReference type="SAM" id="MobiDB-lite"/>
    </source>
</evidence>
<evidence type="ECO:0000256" key="7">
    <source>
        <dbReference type="ARBA" id="ARBA00047899"/>
    </source>
</evidence>
<feature type="compositionally biased region" description="Acidic residues" evidence="10">
    <location>
        <begin position="806"/>
        <end position="818"/>
    </location>
</feature>
<keyword evidence="5" id="KW-0418">Kinase</keyword>
<dbReference type="InterPro" id="IPR051334">
    <property type="entry name" value="SRPK"/>
</dbReference>
<dbReference type="PANTHER" id="PTHR47634">
    <property type="entry name" value="PROTEIN KINASE DOMAIN-CONTAINING PROTEIN-RELATED"/>
    <property type="match status" value="1"/>
</dbReference>
<dbReference type="SMART" id="SM00220">
    <property type="entry name" value="S_TKc"/>
    <property type="match status" value="1"/>
</dbReference>
<feature type="domain" description="Protein kinase" evidence="11">
    <location>
        <begin position="86"/>
        <end position="662"/>
    </location>
</feature>
<dbReference type="FunFam" id="1.10.510.10:FF:000275">
    <property type="entry name" value="SRSF protein kinase 2 isoform X3"/>
    <property type="match status" value="1"/>
</dbReference>
<dbReference type="GO" id="GO:0005524">
    <property type="term" value="F:ATP binding"/>
    <property type="evidence" value="ECO:0007669"/>
    <property type="project" value="UniProtKB-UniRule"/>
</dbReference>
<feature type="region of interest" description="Disordered" evidence="10">
    <location>
        <begin position="900"/>
        <end position="986"/>
    </location>
</feature>
<dbReference type="GO" id="GO:0000245">
    <property type="term" value="P:spliceosomal complex assembly"/>
    <property type="evidence" value="ECO:0007669"/>
    <property type="project" value="TreeGrafter"/>
</dbReference>
<feature type="binding site" evidence="9">
    <location>
        <position position="115"/>
    </location>
    <ligand>
        <name>ATP</name>
        <dbReference type="ChEBI" id="CHEBI:30616"/>
    </ligand>
</feature>
<dbReference type="EC" id="2.7.11.1" evidence="1"/>
<gene>
    <name evidence="12" type="ORF">TR112826</name>
</gene>
<feature type="compositionally biased region" description="Basic residues" evidence="10">
    <location>
        <begin position="271"/>
        <end position="283"/>
    </location>
</feature>
<feature type="region of interest" description="Disordered" evidence="10">
    <location>
        <begin position="783"/>
        <end position="826"/>
    </location>
</feature>
<name>A0A0X3PPG4_SCHSO</name>
<evidence type="ECO:0000256" key="4">
    <source>
        <dbReference type="ARBA" id="ARBA00022741"/>
    </source>
</evidence>
<feature type="compositionally biased region" description="Polar residues" evidence="10">
    <location>
        <begin position="354"/>
        <end position="373"/>
    </location>
</feature>
<accession>A0A0X3PPG4</accession>
<dbReference type="PROSITE" id="PS50011">
    <property type="entry name" value="PROTEIN_KINASE_DOM"/>
    <property type="match status" value="1"/>
</dbReference>
<dbReference type="PANTHER" id="PTHR47634:SF9">
    <property type="entry name" value="PROTEIN KINASE DOMAIN-CONTAINING PROTEIN-RELATED"/>
    <property type="match status" value="1"/>
</dbReference>
<keyword evidence="2" id="KW-0723">Serine/threonine-protein kinase</keyword>
<dbReference type="PROSITE" id="PS00107">
    <property type="entry name" value="PROTEIN_KINASE_ATP"/>
    <property type="match status" value="1"/>
</dbReference>
<evidence type="ECO:0000256" key="2">
    <source>
        <dbReference type="ARBA" id="ARBA00022527"/>
    </source>
</evidence>
<evidence type="ECO:0000259" key="11">
    <source>
        <dbReference type="PROSITE" id="PS50011"/>
    </source>
</evidence>
<feature type="compositionally biased region" description="Polar residues" evidence="10">
    <location>
        <begin position="916"/>
        <end position="930"/>
    </location>
</feature>
<feature type="compositionally biased region" description="Low complexity" evidence="10">
    <location>
        <begin position="900"/>
        <end position="910"/>
    </location>
</feature>
<evidence type="ECO:0000256" key="3">
    <source>
        <dbReference type="ARBA" id="ARBA00022679"/>
    </source>
</evidence>
<dbReference type="GO" id="GO:0005634">
    <property type="term" value="C:nucleus"/>
    <property type="evidence" value="ECO:0007669"/>
    <property type="project" value="TreeGrafter"/>
</dbReference>
<feature type="region of interest" description="Disordered" evidence="10">
    <location>
        <begin position="310"/>
        <end position="404"/>
    </location>
</feature>
<feature type="compositionally biased region" description="Polar residues" evidence="10">
    <location>
        <begin position="973"/>
        <end position="985"/>
    </location>
</feature>
<dbReference type="FunFam" id="3.30.200.20:FF:000163">
    <property type="entry name" value="SRSF protein kinase 2 isoform X1"/>
    <property type="match status" value="1"/>
</dbReference>
<organism evidence="12">
    <name type="scientific">Schistocephalus solidus</name>
    <name type="common">Tapeworm</name>
    <dbReference type="NCBI Taxonomy" id="70667"/>
    <lineage>
        <taxon>Eukaryota</taxon>
        <taxon>Metazoa</taxon>
        <taxon>Spiralia</taxon>
        <taxon>Lophotrochozoa</taxon>
        <taxon>Platyhelminthes</taxon>
        <taxon>Cestoda</taxon>
        <taxon>Eucestoda</taxon>
        <taxon>Diphyllobothriidea</taxon>
        <taxon>Diphyllobothriidae</taxon>
        <taxon>Schistocephalus</taxon>
    </lineage>
</organism>
<dbReference type="GO" id="GO:0005737">
    <property type="term" value="C:cytoplasm"/>
    <property type="evidence" value="ECO:0007669"/>
    <property type="project" value="TreeGrafter"/>
</dbReference>
<evidence type="ECO:0000256" key="8">
    <source>
        <dbReference type="ARBA" id="ARBA00048679"/>
    </source>
</evidence>
<feature type="region of interest" description="Disordered" evidence="10">
    <location>
        <begin position="1"/>
        <end position="64"/>
    </location>
</feature>
<keyword evidence="4 9" id="KW-0547">Nucleotide-binding</keyword>
<dbReference type="Pfam" id="PF00069">
    <property type="entry name" value="Pkinase"/>
    <property type="match status" value="2"/>
</dbReference>
<dbReference type="EMBL" id="GEEE01009581">
    <property type="protein sequence ID" value="JAP53644.1"/>
    <property type="molecule type" value="Transcribed_RNA"/>
</dbReference>
<dbReference type="InterPro" id="IPR011009">
    <property type="entry name" value="Kinase-like_dom_sf"/>
</dbReference>
<keyword evidence="6 9" id="KW-0067">ATP-binding</keyword>
<evidence type="ECO:0000256" key="1">
    <source>
        <dbReference type="ARBA" id="ARBA00012513"/>
    </source>
</evidence>
<evidence type="ECO:0000256" key="6">
    <source>
        <dbReference type="ARBA" id="ARBA00022840"/>
    </source>
</evidence>
<feature type="compositionally biased region" description="Basic residues" evidence="10">
    <location>
        <begin position="1"/>
        <end position="15"/>
    </location>
</feature>
<protein>
    <recommendedName>
        <fullName evidence="1">non-specific serine/threonine protein kinase</fullName>
        <ecNumber evidence="1">2.7.11.1</ecNumber>
    </recommendedName>
</protein>
<feature type="compositionally biased region" description="Acidic residues" evidence="10">
    <location>
        <begin position="41"/>
        <end position="64"/>
    </location>
</feature>
<feature type="compositionally biased region" description="Basic and acidic residues" evidence="10">
    <location>
        <begin position="382"/>
        <end position="392"/>
    </location>
</feature>
<evidence type="ECO:0000256" key="9">
    <source>
        <dbReference type="PROSITE-ProRule" id="PRU10141"/>
    </source>
</evidence>
<dbReference type="Gene3D" id="1.10.510.10">
    <property type="entry name" value="Transferase(Phosphotransferase) domain 1"/>
    <property type="match status" value="1"/>
</dbReference>
<dbReference type="Gene3D" id="3.30.200.20">
    <property type="entry name" value="Phosphorylase Kinase, domain 1"/>
    <property type="match status" value="1"/>
</dbReference>
<dbReference type="AlphaFoldDB" id="A0A0X3PPG4"/>
<sequence length="1006" mass="111160">MPSKKKNKDKHKLNFKNKAVEKPCNGGQEPTCSAPLRDRNYEEEEEEEYQEETILGSDDDEQEDPQDYVKGGYHPVKIGQMYNGRYHVVRKLGWGHFSTVWLCWDLVSKRFVAMKVVKSAAHYTETALDEIKLLTCVRESDPEHPFRCKTVQLLDDFKVSGVNGVHVCMVFEVLGHNLLKLIIRSGYHGIPVENVRTIIRQTLEGLHYLHEKCQIIHTDIKPENILVGISDSAIRRLAAEAIDAQRRGVQLSGSAVSTAPKELTSETGKLSKGKKRRMKKQQRKQQALLEQEFEELEEIEFREHEKRLREMGLMPEGDSNPLEASADQKTEEEDTTPAAHTAGDIEPTSDVAGESSTILQSGAQTDRASSVTHSPGELQQIEQKECTPDKETSPVADNGSPPVVSVVNGTVVRLREHKPINGLNPVTLNEEDSSSGLLADAAKANSDALLTSKPSSAALKRSSMFVRPTTVDGTSFDKRRSLLLEPVFVEPDASKEVCDIEVKIADLGNACWTYRKFTEDIQTRQYRALEVLIGAGYSTPADIWSTACTAFELATGDYLFDPHTGENYSRDEDHLAHIIELLGPIPRSIVSSGKYSREFFDKKACLRHIRELKPWDLLSVLVQKYDWPLHEAKLFTSFLEPMLAYDPNERATAWECLQHPWITGAPADYLDGPIFRHIAHQLPPTDTRLLKPYGKNRHSSVTSHPLNPALLDPVTGAPIASDPDLFYNQRPLHASEVCYPPGSDISMQLGTAYCPVKPGVGPHSNTPFYPLYGAPESGYVIDNGQYFEGSRNASSGNDSSSSSNQYDDDESEDDEESSEIFPRGVVRPTEYDFTHRNFGTNSYDMSPPPPPVDPFDMPLTADMSPRRKNILAYAMQALGPETVWAGLLASKKRQEQQVADATTAATVGQTEAESEVVTSSANGDRSTASSAAAGCRKNSASKPQVHDEKVTCDNSCAKKSISKEDQSYPPSGADSSNNNNDQSIPELSANHVATMANTAASVDALI</sequence>
<proteinExistence type="predicted"/>
<dbReference type="SUPFAM" id="SSF56112">
    <property type="entry name" value="Protein kinase-like (PK-like)"/>
    <property type="match status" value="1"/>
</dbReference>
<dbReference type="FunFam" id="1.10.510.10:FF:001037">
    <property type="entry name" value="SRSF protein kinase 2"/>
    <property type="match status" value="1"/>
</dbReference>
<feature type="compositionally biased region" description="Low complexity" evidence="10">
    <location>
        <begin position="790"/>
        <end position="805"/>
    </location>
</feature>
<comment type="catalytic activity">
    <reaction evidence="7">
        <text>L-threonyl-[protein] + ATP = O-phospho-L-threonyl-[protein] + ADP + H(+)</text>
        <dbReference type="Rhea" id="RHEA:46608"/>
        <dbReference type="Rhea" id="RHEA-COMP:11060"/>
        <dbReference type="Rhea" id="RHEA-COMP:11605"/>
        <dbReference type="ChEBI" id="CHEBI:15378"/>
        <dbReference type="ChEBI" id="CHEBI:30013"/>
        <dbReference type="ChEBI" id="CHEBI:30616"/>
        <dbReference type="ChEBI" id="CHEBI:61977"/>
        <dbReference type="ChEBI" id="CHEBI:456216"/>
        <dbReference type="EC" id="2.7.11.1"/>
    </reaction>
</comment>
<dbReference type="PROSITE" id="PS00108">
    <property type="entry name" value="PROTEIN_KINASE_ST"/>
    <property type="match status" value="1"/>
</dbReference>
<keyword evidence="3" id="KW-0808">Transferase</keyword>
<dbReference type="InterPro" id="IPR000719">
    <property type="entry name" value="Prot_kinase_dom"/>
</dbReference>
<evidence type="ECO:0000256" key="5">
    <source>
        <dbReference type="ARBA" id="ARBA00022777"/>
    </source>
</evidence>
<dbReference type="InterPro" id="IPR017441">
    <property type="entry name" value="Protein_kinase_ATP_BS"/>
</dbReference>
<evidence type="ECO:0000313" key="12">
    <source>
        <dbReference type="EMBL" id="JAP53644.1"/>
    </source>
</evidence>
<dbReference type="GO" id="GO:0004674">
    <property type="term" value="F:protein serine/threonine kinase activity"/>
    <property type="evidence" value="ECO:0007669"/>
    <property type="project" value="UniProtKB-KW"/>
</dbReference>
<comment type="catalytic activity">
    <reaction evidence="8">
        <text>L-seryl-[protein] + ATP = O-phospho-L-seryl-[protein] + ADP + H(+)</text>
        <dbReference type="Rhea" id="RHEA:17989"/>
        <dbReference type="Rhea" id="RHEA-COMP:9863"/>
        <dbReference type="Rhea" id="RHEA-COMP:11604"/>
        <dbReference type="ChEBI" id="CHEBI:15378"/>
        <dbReference type="ChEBI" id="CHEBI:29999"/>
        <dbReference type="ChEBI" id="CHEBI:30616"/>
        <dbReference type="ChEBI" id="CHEBI:83421"/>
        <dbReference type="ChEBI" id="CHEBI:456216"/>
        <dbReference type="EC" id="2.7.11.1"/>
    </reaction>
</comment>
<dbReference type="GO" id="GO:0050684">
    <property type="term" value="P:regulation of mRNA processing"/>
    <property type="evidence" value="ECO:0007669"/>
    <property type="project" value="TreeGrafter"/>
</dbReference>
<feature type="region of interest" description="Disordered" evidence="10">
    <location>
        <begin position="251"/>
        <end position="286"/>
    </location>
</feature>
<dbReference type="InterPro" id="IPR008271">
    <property type="entry name" value="Ser/Thr_kinase_AS"/>
</dbReference>
<reference evidence="12" key="1">
    <citation type="submission" date="2016-01" db="EMBL/GenBank/DDBJ databases">
        <title>Reference transcriptome for the parasite Schistocephalus solidus: insights into the molecular evolution of parasitism.</title>
        <authorList>
            <person name="Hebert F.O."/>
            <person name="Grambauer S."/>
            <person name="Barber I."/>
            <person name="Landry C.R."/>
            <person name="Aubin-Horth N."/>
        </authorList>
    </citation>
    <scope>NUCLEOTIDE SEQUENCE</scope>
</reference>